<dbReference type="NCBIfam" id="NF006928">
    <property type="entry name" value="PRK09413.1"/>
    <property type="match status" value="1"/>
</dbReference>
<dbReference type="InterPro" id="IPR048020">
    <property type="entry name" value="Transpos_IS3"/>
</dbReference>
<dbReference type="GO" id="GO:0004803">
    <property type="term" value="F:transposase activity"/>
    <property type="evidence" value="ECO:0007669"/>
    <property type="project" value="InterPro"/>
</dbReference>
<dbReference type="Proteomes" id="UP000844228">
    <property type="component" value="Unassembled WGS sequence"/>
</dbReference>
<dbReference type="GO" id="GO:0003677">
    <property type="term" value="F:DNA binding"/>
    <property type="evidence" value="ECO:0007669"/>
    <property type="project" value="InterPro"/>
</dbReference>
<dbReference type="PROSITE" id="PS50994">
    <property type="entry name" value="INTEGRASE"/>
    <property type="match status" value="1"/>
</dbReference>
<protein>
    <submittedName>
        <fullName evidence="6">IS3 family transposase</fullName>
    </submittedName>
</protein>
<proteinExistence type="inferred from homology"/>
<comment type="caution">
    <text evidence="6">The sequence shown here is derived from an EMBL/GenBank/DDBJ whole genome shotgun (WGS) entry which is preliminary data.</text>
</comment>
<dbReference type="EMBL" id="JAAJRI010000108">
    <property type="protein sequence ID" value="NGE91798.1"/>
    <property type="molecule type" value="Genomic_DNA"/>
</dbReference>
<dbReference type="Pfam" id="PF13683">
    <property type="entry name" value="rve_3"/>
    <property type="match status" value="1"/>
</dbReference>
<evidence type="ECO:0000313" key="6">
    <source>
        <dbReference type="EMBL" id="NGE91798.1"/>
    </source>
</evidence>
<comment type="similarity">
    <text evidence="1">Belongs to the transposase 8 family.</text>
</comment>
<dbReference type="EMBL" id="VSBS01001393">
    <property type="protein sequence ID" value="TXS98584.1"/>
    <property type="molecule type" value="Genomic_DNA"/>
</dbReference>
<reference evidence="5" key="2">
    <citation type="submission" date="2018-08" db="EMBL/GenBank/DDBJ databases">
        <authorList>
            <consortium name="NCBI Pathogen Detection Project"/>
        </authorList>
    </citation>
    <scope>NUCLEOTIDE SEQUENCE</scope>
    <source>
        <strain evidence="5">W1_5_ERB1</strain>
    </source>
</reference>
<dbReference type="InterPro" id="IPR002514">
    <property type="entry name" value="Transposase_8"/>
</dbReference>
<dbReference type="InterPro" id="IPR036397">
    <property type="entry name" value="RNaseH_sf"/>
</dbReference>
<dbReference type="NCBIfam" id="NF033516">
    <property type="entry name" value="transpos_IS3"/>
    <property type="match status" value="1"/>
</dbReference>
<evidence type="ECO:0000256" key="2">
    <source>
        <dbReference type="SAM" id="Coils"/>
    </source>
</evidence>
<dbReference type="Pfam" id="PF01527">
    <property type="entry name" value="HTH_Tnp_1"/>
    <property type="match status" value="1"/>
</dbReference>
<evidence type="ECO:0000259" key="3">
    <source>
        <dbReference type="PROSITE" id="PS50994"/>
    </source>
</evidence>
<evidence type="ECO:0000313" key="7">
    <source>
        <dbReference type="EMBL" id="TXS98584.1"/>
    </source>
</evidence>
<name>A0A2U9GPT3_ECOLX</name>
<feature type="coiled-coil region" evidence="2">
    <location>
        <begin position="88"/>
        <end position="115"/>
    </location>
</feature>
<dbReference type="PANTHER" id="PTHR37936:SF3">
    <property type="entry name" value="TRANSPOSASE INSC FOR INSERTION ELEMENT IS2A-RELATED"/>
    <property type="match status" value="1"/>
</dbReference>
<dbReference type="InterPro" id="IPR025948">
    <property type="entry name" value="HTH-like_dom"/>
</dbReference>
<dbReference type="PANTHER" id="PTHR37936">
    <property type="entry name" value="TRANSPOSASE INSC FOR INSERTION ELEMENT IS2A-RELATED"/>
    <property type="match status" value="1"/>
</dbReference>
<dbReference type="EMBL" id="AASWKX010000043">
    <property type="protein sequence ID" value="EFH6167973.1"/>
    <property type="molecule type" value="Genomic_DNA"/>
</dbReference>
<evidence type="ECO:0000313" key="4">
    <source>
        <dbReference type="EMBL" id="EFH6167973.1"/>
    </source>
</evidence>
<evidence type="ECO:0000313" key="10">
    <source>
        <dbReference type="Proteomes" id="UP000537181"/>
    </source>
</evidence>
<organism evidence="6 9">
    <name type="scientific">Escherichia coli</name>
    <dbReference type="NCBI Taxonomy" id="562"/>
    <lineage>
        <taxon>Bacteria</taxon>
        <taxon>Pseudomonadati</taxon>
        <taxon>Pseudomonadota</taxon>
        <taxon>Gammaproteobacteria</taxon>
        <taxon>Enterobacterales</taxon>
        <taxon>Enterobacteriaceae</taxon>
        <taxon>Escherichia</taxon>
    </lineage>
</organism>
<reference evidence="4 10" key="4">
    <citation type="submission" date="2019-12" db="EMBL/GenBank/DDBJ databases">
        <authorList>
            <consortium name="NARMS: The National Antimicrobial Resistance Monitoring System"/>
        </authorList>
    </citation>
    <scope>NUCLEOTIDE SEQUENCE [LARGE SCALE GENOMIC DNA]</scope>
    <source>
        <strain evidence="4 10">CVM N19EC0596</strain>
    </source>
</reference>
<reference evidence="6 9" key="5">
    <citation type="submission" date="2020-02" db="EMBL/GenBank/DDBJ databases">
        <title>WGS of Carbapenem-Resistant Enterobacteriaceae.</title>
        <authorList>
            <person name="Tokajian S."/>
            <person name="El Chaar M."/>
            <person name="El Khoury M."/>
        </authorList>
    </citation>
    <scope>NUCLEOTIDE SEQUENCE [LARGE SCALE GENOMIC DNA]</scope>
    <source>
        <strain evidence="6 9">ECM_75</strain>
    </source>
</reference>
<sequence>MIVLILVFRLVIGEQMIDVLGPEKRRRRTTQEKIAIVQQSFEPGMTVSLVARQHGVAASQLFLWRKQYQEGSLTAVAAGEQVVPASELAAAMKQIKELQRLLGKKTMENELLKEAVEYGRGKKVDSARALIARGWGVSLVSRCLRVSRAQLHVILRRTDDWKDGRRSRHSDDTDVLLRIHHVIGELPTYGYRRVWALLRRQAELDGMPAINAKRVYRIMRQNALLLERKTAVPPSKRAHTGKVAVKESNQRWCSDGFEFRCDNGEKLRVTFALDCCDREALHWAVTTGGFDSETVQDVMLGAVERRFGNELPASPVEWLTDNGSCYRANETRQFARMLGLEPKNTAVRSPESNGIAESFVKTIKRDYISIMPKPDGLTAAKNLAEAFEHYNEWHPHSALGYRSPREYLRQQASNGLSDNRCLEI</sequence>
<dbReference type="Pfam" id="PF13276">
    <property type="entry name" value="HTH_21"/>
    <property type="match status" value="1"/>
</dbReference>
<dbReference type="Gene3D" id="3.30.420.10">
    <property type="entry name" value="Ribonuclease H-like superfamily/Ribonuclease H"/>
    <property type="match status" value="1"/>
</dbReference>
<dbReference type="GO" id="GO:0006313">
    <property type="term" value="P:DNA transposition"/>
    <property type="evidence" value="ECO:0007669"/>
    <property type="project" value="InterPro"/>
</dbReference>
<dbReference type="NCBIfam" id="NF006918">
    <property type="entry name" value="PRK09409.1"/>
    <property type="match status" value="1"/>
</dbReference>
<dbReference type="EMBL" id="DABALL010000038">
    <property type="protein sequence ID" value="HAH1420907.1"/>
    <property type="molecule type" value="Genomic_DNA"/>
</dbReference>
<dbReference type="InterPro" id="IPR009057">
    <property type="entry name" value="Homeodomain-like_sf"/>
</dbReference>
<dbReference type="InterPro" id="IPR012337">
    <property type="entry name" value="RNaseH-like_sf"/>
</dbReference>
<evidence type="ECO:0000256" key="1">
    <source>
        <dbReference type="ARBA" id="ARBA00009964"/>
    </source>
</evidence>
<accession>A0A2U9GPT3</accession>
<feature type="domain" description="Integrase catalytic" evidence="3">
    <location>
        <begin position="243"/>
        <end position="412"/>
    </location>
</feature>
<dbReference type="Proteomes" id="UP000537181">
    <property type="component" value="Unassembled WGS sequence"/>
</dbReference>
<dbReference type="SUPFAM" id="SSF53098">
    <property type="entry name" value="Ribonuclease H-like"/>
    <property type="match status" value="1"/>
</dbReference>
<dbReference type="AlphaFoldDB" id="A0A2U9GPT3"/>
<dbReference type="Proteomes" id="UP000321461">
    <property type="component" value="Unassembled WGS sequence"/>
</dbReference>
<accession>A0A236LMK2</accession>
<dbReference type="GO" id="GO:0015074">
    <property type="term" value="P:DNA integration"/>
    <property type="evidence" value="ECO:0007669"/>
    <property type="project" value="InterPro"/>
</dbReference>
<gene>
    <name evidence="7" type="ORF">FWK02_27240</name>
    <name evidence="6" type="ORF">G5603_27340</name>
    <name evidence="4" type="ORF">GAJ12_23450</name>
    <name evidence="5" type="ORF">HHH44_004364</name>
</gene>
<keyword evidence="2" id="KW-0175">Coiled coil</keyword>
<evidence type="ECO:0000313" key="9">
    <source>
        <dbReference type="Proteomes" id="UP000472856"/>
    </source>
</evidence>
<reference evidence="5" key="1">
    <citation type="journal article" date="2018" name="Genome Biol.">
        <title>SKESA: strategic k-mer extension for scrupulous assemblies.</title>
        <authorList>
            <person name="Souvorov A."/>
            <person name="Agarwala R."/>
            <person name="Lipman D.J."/>
        </authorList>
    </citation>
    <scope>NUCLEOTIDE SEQUENCE [LARGE SCALE GENOMIC DNA]</scope>
    <source>
        <strain evidence="5">W1_5_ERB1</strain>
    </source>
</reference>
<dbReference type="SUPFAM" id="SSF46689">
    <property type="entry name" value="Homeodomain-like"/>
    <property type="match status" value="1"/>
</dbReference>
<dbReference type="InterPro" id="IPR001584">
    <property type="entry name" value="Integrase_cat-core"/>
</dbReference>
<evidence type="ECO:0000313" key="8">
    <source>
        <dbReference type="Proteomes" id="UP000321461"/>
    </source>
</evidence>
<reference evidence="7 8" key="3">
    <citation type="submission" date="2019-08" db="EMBL/GenBank/DDBJ databases">
        <title>Whole genome analysis of cultivated E. coli strains isolated from CD patients and healthy donors.</title>
        <authorList>
            <person name="Siniagina M.N."/>
            <person name="Markelova M.I."/>
            <person name="Laikov A.V."/>
            <person name="Boulygina E.A."/>
            <person name="Khusnutdinova D.R."/>
            <person name="Kharchenko A."/>
            <person name="Grigoryeva T.V."/>
        </authorList>
    </citation>
    <scope>NUCLEOTIDE SEQUENCE [LARGE SCALE GENOMIC DNA]</scope>
    <source>
        <strain evidence="7 8">3_77_5</strain>
    </source>
</reference>
<evidence type="ECO:0000313" key="5">
    <source>
        <dbReference type="EMBL" id="HAH1420907.1"/>
    </source>
</evidence>
<dbReference type="Proteomes" id="UP000472856">
    <property type="component" value="Unassembled WGS sequence"/>
</dbReference>